<dbReference type="EMBL" id="JABFCT010000003">
    <property type="protein sequence ID" value="KAF5877739.1"/>
    <property type="molecule type" value="Genomic_DNA"/>
</dbReference>
<dbReference type="OrthoDB" id="3971593at2759"/>
<dbReference type="AlphaFoldDB" id="A0A8H6EMN7"/>
<dbReference type="PANTHER" id="PTHR42877:SF10">
    <property type="entry name" value="L-ORNITHINE N(5)-OXYGENASE"/>
    <property type="match status" value="1"/>
</dbReference>
<comment type="caution">
    <text evidence="5">The sequence shown here is derived from an EMBL/GenBank/DDBJ whole genome shotgun (WGS) entry which is preliminary data.</text>
</comment>
<dbReference type="Proteomes" id="UP000531561">
    <property type="component" value="Unassembled WGS sequence"/>
</dbReference>
<dbReference type="GO" id="GO:0004499">
    <property type="term" value="F:N,N-dimethylaniline monooxygenase activity"/>
    <property type="evidence" value="ECO:0007669"/>
    <property type="project" value="InterPro"/>
</dbReference>
<keyword evidence="2" id="KW-0285">Flavoprotein</keyword>
<dbReference type="GO" id="GO:0050660">
    <property type="term" value="F:flavin adenine dinucleotide binding"/>
    <property type="evidence" value="ECO:0007669"/>
    <property type="project" value="InterPro"/>
</dbReference>
<sequence>MKSSARISIRDTYGEHSHIYYPIIIIGTGPSGTAMGCQSKSKLHFDQFKIFDGHEEPGGTWWANTYPRIVAEVSEMMDKINLNTEFKSLRWKEEEEEKWEIEICQFSPKAKPITHSRLETIRAKVVISGAGILTNPDGWPETVSGRNTFSGEILHSARWPRNDNLKGKDVVLISSGCTTAQIAPSILRTQLELLTHIIRNPPWCVPRIEEPGGKEVYAKFAPTIHGSVPILDFLVRFIICCMSELLRYATYKRNN</sequence>
<dbReference type="InterPro" id="IPR036188">
    <property type="entry name" value="FAD/NAD-bd_sf"/>
</dbReference>
<evidence type="ECO:0000256" key="3">
    <source>
        <dbReference type="ARBA" id="ARBA00022827"/>
    </source>
</evidence>
<dbReference type="InterPro" id="IPR051209">
    <property type="entry name" value="FAD-bind_Monooxygenase_sf"/>
</dbReference>
<dbReference type="PANTHER" id="PTHR42877">
    <property type="entry name" value="L-ORNITHINE N(5)-MONOOXYGENASE-RELATED"/>
    <property type="match status" value="1"/>
</dbReference>
<keyword evidence="3" id="KW-0274">FAD</keyword>
<dbReference type="GeneID" id="59256223"/>
<comment type="similarity">
    <text evidence="1">Belongs to the FAD-binding monooxygenase family.</text>
</comment>
<dbReference type="InterPro" id="IPR020946">
    <property type="entry name" value="Flavin_mOase-like"/>
</dbReference>
<evidence type="ECO:0000313" key="6">
    <source>
        <dbReference type="Proteomes" id="UP000531561"/>
    </source>
</evidence>
<gene>
    <name evidence="5" type="ORF">Bfra_002107</name>
</gene>
<keyword evidence="4" id="KW-0560">Oxidoreductase</keyword>
<evidence type="ECO:0000313" key="5">
    <source>
        <dbReference type="EMBL" id="KAF5877739.1"/>
    </source>
</evidence>
<reference evidence="5 6" key="1">
    <citation type="journal article" date="2020" name="Phytopathology">
        <title>A high-quality genome resource of Botrytis fragariae, a new and rapidly spreading fungal pathogen causing strawberry gray mold in the U.S.A.</title>
        <authorList>
            <person name="Wu Y."/>
            <person name="Saski C.A."/>
            <person name="Schnabel G."/>
            <person name="Xiao S."/>
            <person name="Hu M."/>
        </authorList>
    </citation>
    <scope>NUCLEOTIDE SEQUENCE [LARGE SCALE GENOMIC DNA]</scope>
    <source>
        <strain evidence="5 6">BVB16</strain>
    </source>
</reference>
<dbReference type="SUPFAM" id="SSF51905">
    <property type="entry name" value="FAD/NAD(P)-binding domain"/>
    <property type="match status" value="1"/>
</dbReference>
<keyword evidence="6" id="KW-1185">Reference proteome</keyword>
<evidence type="ECO:0000256" key="2">
    <source>
        <dbReference type="ARBA" id="ARBA00022630"/>
    </source>
</evidence>
<name>A0A8H6EMN7_9HELO</name>
<dbReference type="RefSeq" id="XP_037196685.1">
    <property type="nucleotide sequence ID" value="XM_037332531.1"/>
</dbReference>
<organism evidence="5 6">
    <name type="scientific">Botrytis fragariae</name>
    <dbReference type="NCBI Taxonomy" id="1964551"/>
    <lineage>
        <taxon>Eukaryota</taxon>
        <taxon>Fungi</taxon>
        <taxon>Dikarya</taxon>
        <taxon>Ascomycota</taxon>
        <taxon>Pezizomycotina</taxon>
        <taxon>Leotiomycetes</taxon>
        <taxon>Helotiales</taxon>
        <taxon>Sclerotiniaceae</taxon>
        <taxon>Botrytis</taxon>
    </lineage>
</organism>
<evidence type="ECO:0000256" key="4">
    <source>
        <dbReference type="ARBA" id="ARBA00023002"/>
    </source>
</evidence>
<evidence type="ECO:0000256" key="1">
    <source>
        <dbReference type="ARBA" id="ARBA00010139"/>
    </source>
</evidence>
<protein>
    <submittedName>
        <fullName evidence="5">Putative flavin-binding protein</fullName>
    </submittedName>
</protein>
<dbReference type="Gene3D" id="3.50.50.60">
    <property type="entry name" value="FAD/NAD(P)-binding domain"/>
    <property type="match status" value="2"/>
</dbReference>
<proteinExistence type="inferred from homology"/>
<dbReference type="Pfam" id="PF00743">
    <property type="entry name" value="FMO-like"/>
    <property type="match status" value="1"/>
</dbReference>
<dbReference type="GO" id="GO:0050661">
    <property type="term" value="F:NADP binding"/>
    <property type="evidence" value="ECO:0007669"/>
    <property type="project" value="InterPro"/>
</dbReference>
<accession>A0A8H6EMN7</accession>